<keyword evidence="1" id="KW-0472">Membrane</keyword>
<reference evidence="4 5" key="1">
    <citation type="submission" date="2016-10" db="EMBL/GenBank/DDBJ databases">
        <authorList>
            <person name="de Groot N.N."/>
        </authorList>
    </citation>
    <scope>NUCLEOTIDE SEQUENCE [LARGE SCALE GENOMIC DNA]</scope>
    <source>
        <strain evidence="4 5">DSM 19938</strain>
    </source>
</reference>
<dbReference type="Pfam" id="PF04773">
    <property type="entry name" value="FecR"/>
    <property type="match status" value="1"/>
</dbReference>
<accession>A0A1H6S654</accession>
<gene>
    <name evidence="4" type="ORF">SAMN04487995_1659</name>
</gene>
<dbReference type="PIRSF" id="PIRSF018266">
    <property type="entry name" value="FecR"/>
    <property type="match status" value="1"/>
</dbReference>
<evidence type="ECO:0000313" key="5">
    <source>
        <dbReference type="Proteomes" id="UP000199532"/>
    </source>
</evidence>
<dbReference type="OrthoDB" id="645173at2"/>
<evidence type="ECO:0000259" key="3">
    <source>
        <dbReference type="Pfam" id="PF16344"/>
    </source>
</evidence>
<feature type="domain" description="FecR protein" evidence="2">
    <location>
        <begin position="152"/>
        <end position="236"/>
    </location>
</feature>
<evidence type="ECO:0000313" key="4">
    <source>
        <dbReference type="EMBL" id="SEI61354.1"/>
    </source>
</evidence>
<feature type="domain" description="Protein FecR C-terminal" evidence="3">
    <location>
        <begin position="295"/>
        <end position="362"/>
    </location>
</feature>
<evidence type="ECO:0000259" key="2">
    <source>
        <dbReference type="Pfam" id="PF04773"/>
    </source>
</evidence>
<dbReference type="InterPro" id="IPR006860">
    <property type="entry name" value="FecR"/>
</dbReference>
<dbReference type="InterPro" id="IPR032508">
    <property type="entry name" value="FecR_C"/>
</dbReference>
<evidence type="ECO:0000256" key="1">
    <source>
        <dbReference type="SAM" id="Phobius"/>
    </source>
</evidence>
<protein>
    <submittedName>
        <fullName evidence="4">FecR family protein</fullName>
    </submittedName>
</protein>
<dbReference type="EMBL" id="FNXY01000002">
    <property type="protein sequence ID" value="SEI61354.1"/>
    <property type="molecule type" value="Genomic_DNA"/>
</dbReference>
<dbReference type="GO" id="GO:0016989">
    <property type="term" value="F:sigma factor antagonist activity"/>
    <property type="evidence" value="ECO:0007669"/>
    <property type="project" value="TreeGrafter"/>
</dbReference>
<name>A0A1H6S654_9BACT</name>
<feature type="transmembrane region" description="Helical" evidence="1">
    <location>
        <begin position="98"/>
        <end position="116"/>
    </location>
</feature>
<sequence>MRDYRNIQPEELAVDHYFRLWKLSNDTDAGNFWKNWLSENPDQQDLVDKATYLLDTVFEAFDGISDDEITNEISRLSGALEHSEEKESPRRLIFRPEWYSAAASIIMILGLGWWISNKYSTSKQNNLLYNQIISQIKEPLLKATNETNRPKLVSLQDGSTVLLQPKSSISYPQAFKGEKREVFLSGEAFFEVAKNPDQPFYVYANNLVTKVLGTSFIISAFENDKDVKVAVKTGKVSVFALTDENMETQQADNKLGGMILTPNQQIVFSPVNLRLTRSLIADPALLEMPIQKQSFDFKATPIKDVFEALEKSYGVKILFDAEIMKNCYLTASLSDEPLFEKVDLICRTINARYEQLDASIIIYSKGCTYQNE</sequence>
<proteinExistence type="predicted"/>
<dbReference type="Pfam" id="PF16344">
    <property type="entry name" value="FecR_C"/>
    <property type="match status" value="1"/>
</dbReference>
<dbReference type="InterPro" id="IPR012373">
    <property type="entry name" value="Ferrdict_sens_TM"/>
</dbReference>
<dbReference type="STRING" id="408657.SAMN04487995_1659"/>
<dbReference type="AlphaFoldDB" id="A0A1H6S654"/>
<dbReference type="PANTHER" id="PTHR30273">
    <property type="entry name" value="PERIPLASMIC SIGNAL SENSOR AND SIGMA FACTOR ACTIVATOR FECR-RELATED"/>
    <property type="match status" value="1"/>
</dbReference>
<keyword evidence="1" id="KW-1133">Transmembrane helix</keyword>
<keyword evidence="5" id="KW-1185">Reference proteome</keyword>
<dbReference type="RefSeq" id="WP_090334446.1">
    <property type="nucleotide sequence ID" value="NZ_FNXY01000002.1"/>
</dbReference>
<dbReference type="Gene3D" id="2.60.120.1440">
    <property type="match status" value="1"/>
</dbReference>
<dbReference type="Proteomes" id="UP000199532">
    <property type="component" value="Unassembled WGS sequence"/>
</dbReference>
<keyword evidence="1" id="KW-0812">Transmembrane</keyword>
<dbReference type="PANTHER" id="PTHR30273:SF2">
    <property type="entry name" value="PROTEIN FECR"/>
    <property type="match status" value="1"/>
</dbReference>
<organism evidence="4 5">
    <name type="scientific">Dyadobacter koreensis</name>
    <dbReference type="NCBI Taxonomy" id="408657"/>
    <lineage>
        <taxon>Bacteria</taxon>
        <taxon>Pseudomonadati</taxon>
        <taxon>Bacteroidota</taxon>
        <taxon>Cytophagia</taxon>
        <taxon>Cytophagales</taxon>
        <taxon>Spirosomataceae</taxon>
        <taxon>Dyadobacter</taxon>
    </lineage>
</organism>
<dbReference type="Gene3D" id="3.55.50.30">
    <property type="match status" value="1"/>
</dbReference>